<evidence type="ECO:0000313" key="3">
    <source>
        <dbReference type="Proteomes" id="UP000240357"/>
    </source>
</evidence>
<accession>A0A2T2YB33</accession>
<name>A0A2T2YB33_9BACT</name>
<dbReference type="AlphaFoldDB" id="A0A2T2YB33"/>
<organism evidence="2 3">
    <name type="scientific">Adhaeribacter arboris</name>
    <dbReference type="NCBI Taxonomy" id="2072846"/>
    <lineage>
        <taxon>Bacteria</taxon>
        <taxon>Pseudomonadati</taxon>
        <taxon>Bacteroidota</taxon>
        <taxon>Cytophagia</taxon>
        <taxon>Cytophagales</taxon>
        <taxon>Hymenobacteraceae</taxon>
        <taxon>Adhaeribacter</taxon>
    </lineage>
</organism>
<reference evidence="2 3" key="1">
    <citation type="submission" date="2018-03" db="EMBL/GenBank/DDBJ databases">
        <title>Adhaeribacter sp. HMF7605 Genome sequencing and assembly.</title>
        <authorList>
            <person name="Kang H."/>
            <person name="Kang J."/>
            <person name="Cha I."/>
            <person name="Kim H."/>
            <person name="Joh K."/>
        </authorList>
    </citation>
    <scope>NUCLEOTIDE SEQUENCE [LARGE SCALE GENOMIC DNA]</scope>
    <source>
        <strain evidence="2 3">HMF7605</strain>
    </source>
</reference>
<gene>
    <name evidence="2" type="ORF">AHMF7605_03820</name>
</gene>
<dbReference type="EMBL" id="PYFT01000001">
    <property type="protein sequence ID" value="PSR52714.1"/>
    <property type="molecule type" value="Genomic_DNA"/>
</dbReference>
<evidence type="ECO:0000256" key="1">
    <source>
        <dbReference type="SAM" id="MobiDB-lite"/>
    </source>
</evidence>
<comment type="caution">
    <text evidence="2">The sequence shown here is derived from an EMBL/GenBank/DDBJ whole genome shotgun (WGS) entry which is preliminary data.</text>
</comment>
<sequence length="477" mass="54003">MNKLTFCGLLLVVASLTSSCQKEEEITKNPPATKADESTLLGGKATTIEALCEAYFKAHQEEAPNAEKIISVTKEFFTINHQTKEFKNKKPCRIQPIYAYGIDGVAYYEIWFTENNKTPLGWILISATDKDYPLVNFSQGLPYSSRMLTETNQDNKIYRFGVSYYAMEKNGQKVADYGKMPAFIANADRELEGSNSGDSKNPDKNARKSSVEAKEGVDYTAVTGYESLKQVYAKNYYSSKRSIAAQEMKRRLFPTNGHGEAVKKQGANLRTAGEYYYRWVPGYSAYYTQIDPGYRYNYFPCWSGCSNNAWTNIYGWWDANRSKSTLIPTTSTGEASPLYRNTYARQDAIDPIQMYIRAISGTYCGDGTGWTLFSDVYKGVYYAPAKGYGYNFSAWWCNSPGCNVNLANIVTEGIANNYTPVHIGANSHAYVGLGWAQWSDNTDWTWVYCYPGWREDNLDNVWIGWRDLNSATRLDIY</sequence>
<keyword evidence="3" id="KW-1185">Reference proteome</keyword>
<dbReference type="RefSeq" id="WP_106926612.1">
    <property type="nucleotide sequence ID" value="NZ_PYFT01000001.1"/>
</dbReference>
<feature type="region of interest" description="Disordered" evidence="1">
    <location>
        <begin position="191"/>
        <end position="212"/>
    </location>
</feature>
<dbReference type="Proteomes" id="UP000240357">
    <property type="component" value="Unassembled WGS sequence"/>
</dbReference>
<evidence type="ECO:0000313" key="2">
    <source>
        <dbReference type="EMBL" id="PSR52714.1"/>
    </source>
</evidence>
<protein>
    <submittedName>
        <fullName evidence="2">Uncharacterized protein</fullName>
    </submittedName>
</protein>
<proteinExistence type="predicted"/>
<dbReference type="PROSITE" id="PS51257">
    <property type="entry name" value="PROKAR_LIPOPROTEIN"/>
    <property type="match status" value="1"/>
</dbReference>
<feature type="compositionally biased region" description="Basic and acidic residues" evidence="1">
    <location>
        <begin position="200"/>
        <end position="212"/>
    </location>
</feature>